<dbReference type="RefSeq" id="WP_161156682.1">
    <property type="nucleotide sequence ID" value="NZ_WEKT01000027.1"/>
</dbReference>
<dbReference type="Gene3D" id="1.10.287.130">
    <property type="match status" value="1"/>
</dbReference>
<dbReference type="EC" id="2.7.13.3" evidence="4"/>
<dbReference type="InterPro" id="IPR016120">
    <property type="entry name" value="Sig_transdc_His_kin_SpoOB"/>
</dbReference>
<sequence length="550" mass="61128">MAYNLSSFLHKTICRNLSFQQRVFLLLLAVVATQLFLVAGFFHQSLSSSLEHQVTTKALIQAKEIASDPNFVALLEEKNIHKIQKYVDRLQKITDADFIVIGNKKGIRLVHPEKDKIGMPMIGGDNIKALKYGTSYTTMKKGSLGISIRGKAGIKSPDGKIIGVVSVGYLLDSVSYWLMFYSYPVIFALIVLMIFSSLGAWLFTRHIKQQMFDMEPEEIAMNLHLQNSILQSVYEGTIAVSRQGEILSVNTKALDTLGIPHPPQFLIGRSIQEYVTPCEFFLGANAFGEYESKAEELMQDELITCNGETLVANRVNIEDGDSHIGWVVSFRKRNDFNTLTSQISQIRQHNESLRVMSHEFANRLSVIGGLIQIGAYDQAINTIRKETQQQQQLVDFIAQTFQSKVVAGLLLGKYTRAKELGLTLEFDPTCQLEQEPTCMTPDELAAILGNLLDNAFEATLKNPQSNKVITLLLTDSGEELVMEVADNGTGIPHEISDTLFSKGVSSKNQPGHGIGLYLVHQYVTQAEGTILIDEAEPQGTIFSIFIPNKS</sequence>
<evidence type="ECO:0000256" key="12">
    <source>
        <dbReference type="ARBA" id="ARBA00022989"/>
    </source>
</evidence>
<dbReference type="InterPro" id="IPR035965">
    <property type="entry name" value="PAS-like_dom_sf"/>
</dbReference>
<keyword evidence="9" id="KW-0547">Nucleotide-binding</keyword>
<keyword evidence="8 15" id="KW-0812">Transmembrane</keyword>
<evidence type="ECO:0000256" key="13">
    <source>
        <dbReference type="ARBA" id="ARBA00023012"/>
    </source>
</evidence>
<comment type="catalytic activity">
    <reaction evidence="1">
        <text>ATP + protein L-histidine = ADP + protein N-phospho-L-histidine.</text>
        <dbReference type="EC" id="2.7.13.3"/>
    </reaction>
</comment>
<dbReference type="Pfam" id="PF02518">
    <property type="entry name" value="HATPase_c"/>
    <property type="match status" value="1"/>
</dbReference>
<dbReference type="CDD" id="cd16915">
    <property type="entry name" value="HATPase_DpiB-CitA-like"/>
    <property type="match status" value="1"/>
</dbReference>
<evidence type="ECO:0000256" key="14">
    <source>
        <dbReference type="ARBA" id="ARBA00023136"/>
    </source>
</evidence>
<dbReference type="InterPro" id="IPR004358">
    <property type="entry name" value="Sig_transdc_His_kin-like_C"/>
</dbReference>
<dbReference type="PRINTS" id="PR00344">
    <property type="entry name" value="BCTRLSENSOR"/>
</dbReference>
<comment type="subcellular location">
    <subcellularLocation>
        <location evidence="2">Cell inner membrane</location>
    </subcellularLocation>
    <subcellularLocation>
        <location evidence="3">Cell membrane</location>
        <topology evidence="3">Multi-pass membrane protein</topology>
    </subcellularLocation>
</comment>
<keyword evidence="7" id="KW-0808">Transferase</keyword>
<dbReference type="InterPro" id="IPR005467">
    <property type="entry name" value="His_kinase_dom"/>
</dbReference>
<evidence type="ECO:0000256" key="4">
    <source>
        <dbReference type="ARBA" id="ARBA00012438"/>
    </source>
</evidence>
<dbReference type="Pfam" id="PF14689">
    <property type="entry name" value="SPOB_a"/>
    <property type="match status" value="1"/>
</dbReference>
<keyword evidence="18" id="KW-1185">Reference proteome</keyword>
<evidence type="ECO:0000259" key="16">
    <source>
        <dbReference type="PROSITE" id="PS50109"/>
    </source>
</evidence>
<dbReference type="GO" id="GO:0005524">
    <property type="term" value="F:ATP binding"/>
    <property type="evidence" value="ECO:0007669"/>
    <property type="project" value="UniProtKB-KW"/>
</dbReference>
<keyword evidence="6" id="KW-0597">Phosphoprotein</keyword>
<evidence type="ECO:0000256" key="15">
    <source>
        <dbReference type="SAM" id="Phobius"/>
    </source>
</evidence>
<proteinExistence type="predicted"/>
<evidence type="ECO:0000256" key="9">
    <source>
        <dbReference type="ARBA" id="ARBA00022741"/>
    </source>
</evidence>
<name>A0A7X4LMQ7_9VIBR</name>
<dbReference type="CDD" id="cd00130">
    <property type="entry name" value="PAS"/>
    <property type="match status" value="1"/>
</dbReference>
<evidence type="ECO:0000256" key="3">
    <source>
        <dbReference type="ARBA" id="ARBA00004651"/>
    </source>
</evidence>
<evidence type="ECO:0000313" key="18">
    <source>
        <dbReference type="Proteomes" id="UP000462621"/>
    </source>
</evidence>
<keyword evidence="14 15" id="KW-0472">Membrane</keyword>
<dbReference type="FunFam" id="3.30.450.20:FF:000018">
    <property type="entry name" value="Sensor histidine kinase DcuS"/>
    <property type="match status" value="1"/>
</dbReference>
<keyword evidence="12 15" id="KW-1133">Transmembrane helix</keyword>
<dbReference type="SUPFAM" id="SSF103190">
    <property type="entry name" value="Sensory domain-like"/>
    <property type="match status" value="1"/>
</dbReference>
<dbReference type="PANTHER" id="PTHR43547">
    <property type="entry name" value="TWO-COMPONENT HISTIDINE KINASE"/>
    <property type="match status" value="1"/>
</dbReference>
<reference evidence="17 18" key="1">
    <citation type="submission" date="2019-10" db="EMBL/GenBank/DDBJ databases">
        <title>Vibrio sp. nov. isolated from a shrimp pond.</title>
        <authorList>
            <person name="Gomez-Gil B."/>
            <person name="Enciso-Ibarra J."/>
            <person name="Enciso-Ibarra K."/>
            <person name="Bolan-Mejia C."/>
        </authorList>
    </citation>
    <scope>NUCLEOTIDE SEQUENCE [LARGE SCALE GENOMIC DNA]</scope>
    <source>
        <strain evidence="17 18">CAIM 722</strain>
    </source>
</reference>
<evidence type="ECO:0000256" key="6">
    <source>
        <dbReference type="ARBA" id="ARBA00022553"/>
    </source>
</evidence>
<dbReference type="PANTHER" id="PTHR43547:SF10">
    <property type="entry name" value="SENSOR HISTIDINE KINASE DCUS"/>
    <property type="match status" value="1"/>
</dbReference>
<dbReference type="SMART" id="SM00091">
    <property type="entry name" value="PAS"/>
    <property type="match status" value="1"/>
</dbReference>
<protein>
    <recommendedName>
        <fullName evidence="4">histidine kinase</fullName>
        <ecNumber evidence="4">2.7.13.3</ecNumber>
    </recommendedName>
</protein>
<dbReference type="Gene3D" id="3.30.565.10">
    <property type="entry name" value="Histidine kinase-like ATPase, C-terminal domain"/>
    <property type="match status" value="1"/>
</dbReference>
<keyword evidence="5" id="KW-1003">Cell membrane</keyword>
<dbReference type="SUPFAM" id="SSF55874">
    <property type="entry name" value="ATPase domain of HSP90 chaperone/DNA topoisomerase II/histidine kinase"/>
    <property type="match status" value="1"/>
</dbReference>
<organism evidence="17 18">
    <name type="scientific">Vibrio eleionomae</name>
    <dbReference type="NCBI Taxonomy" id="2653505"/>
    <lineage>
        <taxon>Bacteria</taxon>
        <taxon>Pseudomonadati</taxon>
        <taxon>Pseudomonadota</taxon>
        <taxon>Gammaproteobacteria</taxon>
        <taxon>Vibrionales</taxon>
        <taxon>Vibrionaceae</taxon>
        <taxon>Vibrio</taxon>
    </lineage>
</organism>
<keyword evidence="11" id="KW-0067">ATP-binding</keyword>
<dbReference type="SUPFAM" id="SSF55785">
    <property type="entry name" value="PYP-like sensor domain (PAS domain)"/>
    <property type="match status" value="1"/>
</dbReference>
<dbReference type="InterPro" id="IPR029151">
    <property type="entry name" value="Sensor-like_sf"/>
</dbReference>
<dbReference type="AlphaFoldDB" id="A0A7X4LMQ7"/>
<evidence type="ECO:0000313" key="17">
    <source>
        <dbReference type="EMBL" id="MZI94351.1"/>
    </source>
</evidence>
<dbReference type="InterPro" id="IPR039506">
    <property type="entry name" value="SPOB_a"/>
</dbReference>
<dbReference type="InterPro" id="IPR003594">
    <property type="entry name" value="HATPase_dom"/>
</dbReference>
<evidence type="ECO:0000256" key="10">
    <source>
        <dbReference type="ARBA" id="ARBA00022777"/>
    </source>
</evidence>
<gene>
    <name evidence="17" type="ORF">F9817_14230</name>
</gene>
<evidence type="ECO:0000256" key="7">
    <source>
        <dbReference type="ARBA" id="ARBA00022679"/>
    </source>
</evidence>
<feature type="transmembrane region" description="Helical" evidence="15">
    <location>
        <begin position="185"/>
        <end position="204"/>
    </location>
</feature>
<dbReference type="GO" id="GO:0005886">
    <property type="term" value="C:plasma membrane"/>
    <property type="evidence" value="ECO:0007669"/>
    <property type="project" value="UniProtKB-SubCell"/>
</dbReference>
<dbReference type="GO" id="GO:0000155">
    <property type="term" value="F:phosphorelay sensor kinase activity"/>
    <property type="evidence" value="ECO:0007669"/>
    <property type="project" value="InterPro"/>
</dbReference>
<feature type="transmembrane region" description="Helical" evidence="15">
    <location>
        <begin position="23"/>
        <end position="42"/>
    </location>
</feature>
<dbReference type="InterPro" id="IPR033463">
    <property type="entry name" value="sCache_3"/>
</dbReference>
<keyword evidence="13" id="KW-0902">Two-component regulatory system</keyword>
<evidence type="ECO:0000256" key="11">
    <source>
        <dbReference type="ARBA" id="ARBA00022840"/>
    </source>
</evidence>
<keyword evidence="10" id="KW-0418">Kinase</keyword>
<dbReference type="PROSITE" id="PS50109">
    <property type="entry name" value="HIS_KIN"/>
    <property type="match status" value="1"/>
</dbReference>
<feature type="domain" description="Histidine kinase" evidence="16">
    <location>
        <begin position="355"/>
        <end position="550"/>
    </location>
</feature>
<comment type="caution">
    <text evidence="17">The sequence shown here is derived from an EMBL/GenBank/DDBJ whole genome shotgun (WGS) entry which is preliminary data.</text>
</comment>
<dbReference type="EMBL" id="WEKT01000027">
    <property type="protein sequence ID" value="MZI94351.1"/>
    <property type="molecule type" value="Genomic_DNA"/>
</dbReference>
<dbReference type="InterPro" id="IPR036890">
    <property type="entry name" value="HATPase_C_sf"/>
</dbReference>
<evidence type="ECO:0000256" key="5">
    <source>
        <dbReference type="ARBA" id="ARBA00022475"/>
    </source>
</evidence>
<dbReference type="Proteomes" id="UP000462621">
    <property type="component" value="Unassembled WGS sequence"/>
</dbReference>
<evidence type="ECO:0000256" key="2">
    <source>
        <dbReference type="ARBA" id="ARBA00004533"/>
    </source>
</evidence>
<evidence type="ECO:0000256" key="8">
    <source>
        <dbReference type="ARBA" id="ARBA00022692"/>
    </source>
</evidence>
<accession>A0A7X4LMQ7</accession>
<dbReference type="Gene3D" id="3.30.450.20">
    <property type="entry name" value="PAS domain"/>
    <property type="match status" value="2"/>
</dbReference>
<dbReference type="InterPro" id="IPR000014">
    <property type="entry name" value="PAS"/>
</dbReference>
<dbReference type="SMART" id="SM00387">
    <property type="entry name" value="HATPase_c"/>
    <property type="match status" value="1"/>
</dbReference>
<evidence type="ECO:0000256" key="1">
    <source>
        <dbReference type="ARBA" id="ARBA00000085"/>
    </source>
</evidence>
<dbReference type="SUPFAM" id="SSF55890">
    <property type="entry name" value="Sporulation response regulatory protein Spo0B"/>
    <property type="match status" value="1"/>
</dbReference>
<dbReference type="Pfam" id="PF17203">
    <property type="entry name" value="sCache_3_2"/>
    <property type="match status" value="1"/>
</dbReference>